<evidence type="ECO:0000313" key="2">
    <source>
        <dbReference type="EMBL" id="KAJ7349992.1"/>
    </source>
</evidence>
<proteinExistence type="predicted"/>
<dbReference type="AlphaFoldDB" id="A0AAD7ET47"/>
<comment type="caution">
    <text evidence="2">The sequence shown here is derived from an EMBL/GenBank/DDBJ whole genome shotgun (WGS) entry which is preliminary data.</text>
</comment>
<gene>
    <name evidence="2" type="ORF">DFH08DRAFT_958926</name>
</gene>
<dbReference type="EMBL" id="JARIHO010000015">
    <property type="protein sequence ID" value="KAJ7349992.1"/>
    <property type="molecule type" value="Genomic_DNA"/>
</dbReference>
<evidence type="ECO:0000256" key="1">
    <source>
        <dbReference type="SAM" id="MobiDB-lite"/>
    </source>
</evidence>
<feature type="region of interest" description="Disordered" evidence="1">
    <location>
        <begin position="54"/>
        <end position="92"/>
    </location>
</feature>
<evidence type="ECO:0000313" key="3">
    <source>
        <dbReference type="Proteomes" id="UP001218218"/>
    </source>
</evidence>
<name>A0AAD7ET47_9AGAR</name>
<feature type="region of interest" description="Disordered" evidence="1">
    <location>
        <begin position="128"/>
        <end position="154"/>
    </location>
</feature>
<sequence>MFGAPLVWTSSDVDRSCAQQQVEGVSRGRWRAAKSWELAIALWNEACDVFHEDGCPPQDAASPNPSADDKTSAVPEPNVPKPQQTSFVDDDGQRYRSHKIHAFEAGLLMGFSASSRRVTVSSESSSLSSASSLSLSPTPSRSFTARSGSRVSRPVLPVVPPSPLAVMDPVEALSRMGVDDPAFDPLPPKQWVVGGVNKFFAKRIDAIDHTLTHHLGQAVIMGSRNVKKLRACIRGVDYVPGPRDVQYADDG</sequence>
<dbReference type="Proteomes" id="UP001218218">
    <property type="component" value="Unassembled WGS sequence"/>
</dbReference>
<organism evidence="2 3">
    <name type="scientific">Mycena albidolilacea</name>
    <dbReference type="NCBI Taxonomy" id="1033008"/>
    <lineage>
        <taxon>Eukaryota</taxon>
        <taxon>Fungi</taxon>
        <taxon>Dikarya</taxon>
        <taxon>Basidiomycota</taxon>
        <taxon>Agaricomycotina</taxon>
        <taxon>Agaricomycetes</taxon>
        <taxon>Agaricomycetidae</taxon>
        <taxon>Agaricales</taxon>
        <taxon>Marasmiineae</taxon>
        <taxon>Mycenaceae</taxon>
        <taxon>Mycena</taxon>
    </lineage>
</organism>
<protein>
    <submittedName>
        <fullName evidence="2">Uncharacterized protein</fullName>
    </submittedName>
</protein>
<reference evidence="2" key="1">
    <citation type="submission" date="2023-03" db="EMBL/GenBank/DDBJ databases">
        <title>Massive genome expansion in bonnet fungi (Mycena s.s.) driven by repeated elements and novel gene families across ecological guilds.</title>
        <authorList>
            <consortium name="Lawrence Berkeley National Laboratory"/>
            <person name="Harder C.B."/>
            <person name="Miyauchi S."/>
            <person name="Viragh M."/>
            <person name="Kuo A."/>
            <person name="Thoen E."/>
            <person name="Andreopoulos B."/>
            <person name="Lu D."/>
            <person name="Skrede I."/>
            <person name="Drula E."/>
            <person name="Henrissat B."/>
            <person name="Morin E."/>
            <person name="Kohler A."/>
            <person name="Barry K."/>
            <person name="LaButti K."/>
            <person name="Morin E."/>
            <person name="Salamov A."/>
            <person name="Lipzen A."/>
            <person name="Mereny Z."/>
            <person name="Hegedus B."/>
            <person name="Baldrian P."/>
            <person name="Stursova M."/>
            <person name="Weitz H."/>
            <person name="Taylor A."/>
            <person name="Grigoriev I.V."/>
            <person name="Nagy L.G."/>
            <person name="Martin F."/>
            <person name="Kauserud H."/>
        </authorList>
    </citation>
    <scope>NUCLEOTIDE SEQUENCE</scope>
    <source>
        <strain evidence="2">CBHHK002</strain>
    </source>
</reference>
<accession>A0AAD7ET47</accession>
<keyword evidence="3" id="KW-1185">Reference proteome</keyword>